<feature type="domain" description="GST C-terminal" evidence="6">
    <location>
        <begin position="107"/>
        <end position="237"/>
    </location>
</feature>
<dbReference type="InterPro" id="IPR040079">
    <property type="entry name" value="Glutathione_S-Trfase"/>
</dbReference>
<evidence type="ECO:0000313" key="8">
    <source>
        <dbReference type="Proteomes" id="UP000800097"/>
    </source>
</evidence>
<dbReference type="InterPro" id="IPR036249">
    <property type="entry name" value="Thioredoxin-like_sf"/>
</dbReference>
<dbReference type="InterPro" id="IPR036282">
    <property type="entry name" value="Glutathione-S-Trfase_C_sf"/>
</dbReference>
<comment type="similarity">
    <text evidence="1">Belongs to the GST superfamily.</text>
</comment>
<proteinExistence type="inferred from homology"/>
<dbReference type="GO" id="GO:0004364">
    <property type="term" value="F:glutathione transferase activity"/>
    <property type="evidence" value="ECO:0007669"/>
    <property type="project" value="UniProtKB-EC"/>
</dbReference>
<organism evidence="7 8">
    <name type="scientific">Westerdykella ornata</name>
    <dbReference type="NCBI Taxonomy" id="318751"/>
    <lineage>
        <taxon>Eukaryota</taxon>
        <taxon>Fungi</taxon>
        <taxon>Dikarya</taxon>
        <taxon>Ascomycota</taxon>
        <taxon>Pezizomycotina</taxon>
        <taxon>Dothideomycetes</taxon>
        <taxon>Pleosporomycetidae</taxon>
        <taxon>Pleosporales</taxon>
        <taxon>Sporormiaceae</taxon>
        <taxon>Westerdykella</taxon>
    </lineage>
</organism>
<evidence type="ECO:0000256" key="1">
    <source>
        <dbReference type="ARBA" id="ARBA00007409"/>
    </source>
</evidence>
<dbReference type="OrthoDB" id="2789670at2759"/>
<dbReference type="InterPro" id="IPR004046">
    <property type="entry name" value="GST_C"/>
</dbReference>
<accession>A0A6A6JUQ8</accession>
<evidence type="ECO:0000256" key="2">
    <source>
        <dbReference type="ARBA" id="ARBA00012452"/>
    </source>
</evidence>
<dbReference type="SUPFAM" id="SSF52833">
    <property type="entry name" value="Thioredoxin-like"/>
    <property type="match status" value="1"/>
</dbReference>
<dbReference type="SUPFAM" id="SSF47616">
    <property type="entry name" value="GST C-terminal domain-like"/>
    <property type="match status" value="1"/>
</dbReference>
<evidence type="ECO:0000259" key="5">
    <source>
        <dbReference type="PROSITE" id="PS50404"/>
    </source>
</evidence>
<feature type="domain" description="GST N-terminal" evidence="5">
    <location>
        <begin position="18"/>
        <end position="101"/>
    </location>
</feature>
<dbReference type="Gene3D" id="1.20.1050.130">
    <property type="match status" value="1"/>
</dbReference>
<dbReference type="InterPro" id="IPR010987">
    <property type="entry name" value="Glutathione-S-Trfase_C-like"/>
</dbReference>
<dbReference type="Pfam" id="PF13409">
    <property type="entry name" value="GST_N_2"/>
    <property type="match status" value="1"/>
</dbReference>
<dbReference type="PANTHER" id="PTHR44051">
    <property type="entry name" value="GLUTATHIONE S-TRANSFERASE-RELATED"/>
    <property type="match status" value="1"/>
</dbReference>
<dbReference type="GeneID" id="54554586"/>
<name>A0A6A6JUQ8_WESOR</name>
<keyword evidence="8" id="KW-1185">Reference proteome</keyword>
<reference evidence="7" key="1">
    <citation type="journal article" date="2020" name="Stud. Mycol.">
        <title>101 Dothideomycetes genomes: a test case for predicting lifestyles and emergence of pathogens.</title>
        <authorList>
            <person name="Haridas S."/>
            <person name="Albert R."/>
            <person name="Binder M."/>
            <person name="Bloem J."/>
            <person name="Labutti K."/>
            <person name="Salamov A."/>
            <person name="Andreopoulos B."/>
            <person name="Baker S."/>
            <person name="Barry K."/>
            <person name="Bills G."/>
            <person name="Bluhm B."/>
            <person name="Cannon C."/>
            <person name="Castanera R."/>
            <person name="Culley D."/>
            <person name="Daum C."/>
            <person name="Ezra D."/>
            <person name="Gonzalez J."/>
            <person name="Henrissat B."/>
            <person name="Kuo A."/>
            <person name="Liang C."/>
            <person name="Lipzen A."/>
            <person name="Lutzoni F."/>
            <person name="Magnuson J."/>
            <person name="Mondo S."/>
            <person name="Nolan M."/>
            <person name="Ohm R."/>
            <person name="Pangilinan J."/>
            <person name="Park H.-J."/>
            <person name="Ramirez L."/>
            <person name="Alfaro M."/>
            <person name="Sun H."/>
            <person name="Tritt A."/>
            <person name="Yoshinaga Y."/>
            <person name="Zwiers L.-H."/>
            <person name="Turgeon B."/>
            <person name="Goodwin S."/>
            <person name="Spatafora J."/>
            <person name="Crous P."/>
            <person name="Grigoriev I."/>
        </authorList>
    </citation>
    <scope>NUCLEOTIDE SEQUENCE</scope>
    <source>
        <strain evidence="7">CBS 379.55</strain>
    </source>
</reference>
<dbReference type="InterPro" id="IPR004045">
    <property type="entry name" value="Glutathione_S-Trfase_N"/>
</dbReference>
<dbReference type="PANTHER" id="PTHR44051:SF20">
    <property type="entry name" value="GLUTATHIONE TRANSFERASE 1 (EUROFUNG)"/>
    <property type="match status" value="1"/>
</dbReference>
<dbReference type="AlphaFoldDB" id="A0A6A6JUQ8"/>
<dbReference type="SFLD" id="SFLDS00019">
    <property type="entry name" value="Glutathione_Transferase_(cytos"/>
    <property type="match status" value="1"/>
</dbReference>
<dbReference type="Proteomes" id="UP000800097">
    <property type="component" value="Unassembled WGS sequence"/>
</dbReference>
<dbReference type="RefSeq" id="XP_033657899.1">
    <property type="nucleotide sequence ID" value="XM_033801411.1"/>
</dbReference>
<protein>
    <recommendedName>
        <fullName evidence="2">glutathione transferase</fullName>
        <ecNumber evidence="2">2.5.1.18</ecNumber>
    </recommendedName>
</protein>
<evidence type="ECO:0000313" key="7">
    <source>
        <dbReference type="EMBL" id="KAF2280361.1"/>
    </source>
</evidence>
<sequence>MGINKYSAKSLDGDVPDKPFVFVVEGRYQNWIKPIILLECLNTDYDTACLDGPATRTDWFTKIHPQRYVPALIDSIDGNRVTAWDSSQILQFLATKYNKEGNWGGATLAEQLEIGNWLTFETASLGPTAKYWVWYDIRKEEDKNPLAQEKMLKDLRVQYAILDRHLSQKGQQWLGLPDRPTIADIAVYPFADDPTMARMGIDKNDFPALKAWSDRFASIPGVAKAYAEMHSRKEIEIGA</sequence>
<evidence type="ECO:0000256" key="4">
    <source>
        <dbReference type="ARBA" id="ARBA00047960"/>
    </source>
</evidence>
<evidence type="ECO:0000256" key="3">
    <source>
        <dbReference type="ARBA" id="ARBA00022679"/>
    </source>
</evidence>
<comment type="catalytic activity">
    <reaction evidence="4">
        <text>RX + glutathione = an S-substituted glutathione + a halide anion + H(+)</text>
        <dbReference type="Rhea" id="RHEA:16437"/>
        <dbReference type="ChEBI" id="CHEBI:15378"/>
        <dbReference type="ChEBI" id="CHEBI:16042"/>
        <dbReference type="ChEBI" id="CHEBI:17792"/>
        <dbReference type="ChEBI" id="CHEBI:57925"/>
        <dbReference type="ChEBI" id="CHEBI:90779"/>
        <dbReference type="EC" id="2.5.1.18"/>
    </reaction>
</comment>
<evidence type="ECO:0000259" key="6">
    <source>
        <dbReference type="PROSITE" id="PS50405"/>
    </source>
</evidence>
<dbReference type="EC" id="2.5.1.18" evidence="2"/>
<dbReference type="SFLD" id="SFLDG00358">
    <property type="entry name" value="Main_(cytGST)"/>
    <property type="match status" value="1"/>
</dbReference>
<dbReference type="PROSITE" id="PS50405">
    <property type="entry name" value="GST_CTER"/>
    <property type="match status" value="1"/>
</dbReference>
<dbReference type="EMBL" id="ML986485">
    <property type="protein sequence ID" value="KAF2280361.1"/>
    <property type="molecule type" value="Genomic_DNA"/>
</dbReference>
<dbReference type="PROSITE" id="PS50404">
    <property type="entry name" value="GST_NTER"/>
    <property type="match status" value="1"/>
</dbReference>
<keyword evidence="3 7" id="KW-0808">Transferase</keyword>
<gene>
    <name evidence="7" type="ORF">EI97DRAFT_464334</name>
</gene>
<dbReference type="Pfam" id="PF00043">
    <property type="entry name" value="GST_C"/>
    <property type="match status" value="1"/>
</dbReference>